<name>X1U919_9ZZZZ</name>
<dbReference type="AlphaFoldDB" id="X1U919"/>
<feature type="non-terminal residue" evidence="1">
    <location>
        <position position="247"/>
    </location>
</feature>
<organism evidence="1">
    <name type="scientific">marine sediment metagenome</name>
    <dbReference type="NCBI Taxonomy" id="412755"/>
    <lineage>
        <taxon>unclassified sequences</taxon>
        <taxon>metagenomes</taxon>
        <taxon>ecological metagenomes</taxon>
    </lineage>
</organism>
<comment type="caution">
    <text evidence="1">The sequence shown here is derived from an EMBL/GenBank/DDBJ whole genome shotgun (WGS) entry which is preliminary data.</text>
</comment>
<protein>
    <submittedName>
        <fullName evidence="1">Uncharacterized protein</fullName>
    </submittedName>
</protein>
<proteinExistence type="predicted"/>
<reference evidence="1" key="1">
    <citation type="journal article" date="2014" name="Front. Microbiol.">
        <title>High frequency of phylogenetically diverse reductive dehalogenase-homologous genes in deep subseafloor sedimentary metagenomes.</title>
        <authorList>
            <person name="Kawai M."/>
            <person name="Futagami T."/>
            <person name="Toyoda A."/>
            <person name="Takaki Y."/>
            <person name="Nishi S."/>
            <person name="Hori S."/>
            <person name="Arai W."/>
            <person name="Tsubouchi T."/>
            <person name="Morono Y."/>
            <person name="Uchiyama I."/>
            <person name="Ito T."/>
            <person name="Fujiyama A."/>
            <person name="Inagaki F."/>
            <person name="Takami H."/>
        </authorList>
    </citation>
    <scope>NUCLEOTIDE SEQUENCE</scope>
    <source>
        <strain evidence="1">Expedition CK06-06</strain>
    </source>
</reference>
<gene>
    <name evidence="1" type="ORF">S12H4_49680</name>
</gene>
<sequence length="247" mass="28405">MRYTSHSKQLQAQFTGDFPDAVELLGRNNYACLKNPGLFPQLSAELCTSNSPHCKTCELAKQGCEPDAEGKCSCVIDCPYLVRKRLALNANIANLNAAYLLRVMNYGGGFSPIPLATFDEFELMEGALLGTIEITFTDRFMEKFGLLPPKYRTKPESWRERAPEWLKVVEQRINQLQNAWGIDDLVSLHQLEQKKRQLQFFIQEVDDRWVFDGTTFKPIWVSRYADKYLWQHADKILGMSATITPWR</sequence>
<dbReference type="EMBL" id="BARW01031195">
    <property type="protein sequence ID" value="GAJ14028.1"/>
    <property type="molecule type" value="Genomic_DNA"/>
</dbReference>
<accession>X1U919</accession>
<evidence type="ECO:0000313" key="1">
    <source>
        <dbReference type="EMBL" id="GAJ14028.1"/>
    </source>
</evidence>